<reference evidence="6 7" key="1">
    <citation type="submission" date="2019-12" db="EMBL/GenBank/DDBJ databases">
        <authorList>
            <person name="Dong K."/>
        </authorList>
    </citation>
    <scope>NUCLEOTIDE SEQUENCE [LARGE SCALE GENOMIC DNA]</scope>
    <source>
        <strain evidence="6 7">JCM 31225</strain>
    </source>
</reference>
<dbReference type="RefSeq" id="WP_160369378.1">
    <property type="nucleotide sequence ID" value="NZ_WSQA01000008.1"/>
</dbReference>
<keyword evidence="5" id="KW-0998">Cell outer membrane</keyword>
<evidence type="ECO:0000256" key="5">
    <source>
        <dbReference type="ARBA" id="ARBA00023237"/>
    </source>
</evidence>
<evidence type="ECO:0000313" key="6">
    <source>
        <dbReference type="EMBL" id="MVZ62647.1"/>
    </source>
</evidence>
<evidence type="ECO:0000256" key="3">
    <source>
        <dbReference type="ARBA" id="ARBA00022692"/>
    </source>
</evidence>
<dbReference type="PANTHER" id="PTHR30026">
    <property type="entry name" value="OUTER MEMBRANE PROTEIN TOLC"/>
    <property type="match status" value="1"/>
</dbReference>
<dbReference type="EMBL" id="WSQA01000008">
    <property type="protein sequence ID" value="MVZ62647.1"/>
    <property type="molecule type" value="Genomic_DNA"/>
</dbReference>
<evidence type="ECO:0000313" key="7">
    <source>
        <dbReference type="Proteomes" id="UP000435036"/>
    </source>
</evidence>
<dbReference type="Proteomes" id="UP000435036">
    <property type="component" value="Unassembled WGS sequence"/>
</dbReference>
<dbReference type="GO" id="GO:1990281">
    <property type="term" value="C:efflux pump complex"/>
    <property type="evidence" value="ECO:0007669"/>
    <property type="project" value="TreeGrafter"/>
</dbReference>
<keyword evidence="3" id="KW-0812">Transmembrane</keyword>
<evidence type="ECO:0000256" key="2">
    <source>
        <dbReference type="ARBA" id="ARBA00022452"/>
    </source>
</evidence>
<comment type="subcellular location">
    <subcellularLocation>
        <location evidence="1">Cell outer membrane</location>
    </subcellularLocation>
</comment>
<accession>A0A6N8L013</accession>
<dbReference type="PANTHER" id="PTHR30026:SF20">
    <property type="entry name" value="OUTER MEMBRANE PROTEIN TOLC"/>
    <property type="match status" value="1"/>
</dbReference>
<organism evidence="6 7">
    <name type="scientific">Sphingobacterium humi</name>
    <dbReference type="NCBI Taxonomy" id="1796905"/>
    <lineage>
        <taxon>Bacteria</taxon>
        <taxon>Pseudomonadati</taxon>
        <taxon>Bacteroidota</taxon>
        <taxon>Sphingobacteriia</taxon>
        <taxon>Sphingobacteriales</taxon>
        <taxon>Sphingobacteriaceae</taxon>
        <taxon>Sphingobacterium</taxon>
    </lineage>
</organism>
<dbReference type="AlphaFoldDB" id="A0A6N8L013"/>
<dbReference type="SUPFAM" id="SSF56954">
    <property type="entry name" value="Outer membrane efflux proteins (OEP)"/>
    <property type="match status" value="1"/>
</dbReference>
<keyword evidence="4" id="KW-0472">Membrane</keyword>
<evidence type="ECO:0000256" key="1">
    <source>
        <dbReference type="ARBA" id="ARBA00004442"/>
    </source>
</evidence>
<name>A0A6N8L013_9SPHI</name>
<gene>
    <name evidence="6" type="ORF">GQF63_11480</name>
</gene>
<dbReference type="Gene3D" id="1.20.1600.10">
    <property type="entry name" value="Outer membrane efflux proteins (OEP)"/>
    <property type="match status" value="1"/>
</dbReference>
<keyword evidence="2" id="KW-1134">Transmembrane beta strand</keyword>
<dbReference type="InterPro" id="IPR051906">
    <property type="entry name" value="TolC-like"/>
</dbReference>
<keyword evidence="7" id="KW-1185">Reference proteome</keyword>
<sequence>MKTRTFYTLCIILFGFFLIPNNSKGQSKNQLHIDSCFSMAKRNFPLIRQLGLLEQSKQLSLANVDKTLLPQLSINASATYQSEVTKLPIQVPNMEVPVLDKDQYKAYAELSQSLSDLFLAKDQKNLLATHKAIESQQVEVQLYQLREQVNQLFFNAMLIDAQLAQSKLMQADIQHGIQQVEAAIKNGTSTKSHLNKLQAEYLKVQQKDIELLSNKQAFVNMLAHLIGEPIAQDCQFTAPELLQLNQALNRPELKLYELQQSAMDMQEQVLQNKNKPRFNAFIQGGVGQPALNMLNPDMRGFYLTGIRLNWNLAPLYTYKNEKKLLELNKGLIAQQQETFVFNNELSLMQQQEDARKYQNLLSSDAEIINLRESVKKASAAQLRNGIISSYDYMNAVSEEDQARQNLIVHKIQWLQSQYKQQATRGN</sequence>
<comment type="caution">
    <text evidence="6">The sequence shown here is derived from an EMBL/GenBank/DDBJ whole genome shotgun (WGS) entry which is preliminary data.</text>
</comment>
<dbReference type="GO" id="GO:0009279">
    <property type="term" value="C:cell outer membrane"/>
    <property type="evidence" value="ECO:0007669"/>
    <property type="project" value="UniProtKB-SubCell"/>
</dbReference>
<evidence type="ECO:0000256" key="4">
    <source>
        <dbReference type="ARBA" id="ARBA00023136"/>
    </source>
</evidence>
<dbReference type="GO" id="GO:0015288">
    <property type="term" value="F:porin activity"/>
    <property type="evidence" value="ECO:0007669"/>
    <property type="project" value="TreeGrafter"/>
</dbReference>
<dbReference type="OrthoDB" id="976750at2"/>
<protein>
    <submittedName>
        <fullName evidence="6">Transporter</fullName>
    </submittedName>
</protein>
<dbReference type="GO" id="GO:0015562">
    <property type="term" value="F:efflux transmembrane transporter activity"/>
    <property type="evidence" value="ECO:0007669"/>
    <property type="project" value="InterPro"/>
</dbReference>
<proteinExistence type="predicted"/>